<dbReference type="STRING" id="7574.A0A1S3JSM2"/>
<keyword evidence="7" id="KW-0812">Transmembrane</keyword>
<organism evidence="8 9">
    <name type="scientific">Lingula anatina</name>
    <name type="common">Brachiopod</name>
    <name type="synonym">Lingula unguis</name>
    <dbReference type="NCBI Taxonomy" id="7574"/>
    <lineage>
        <taxon>Eukaryota</taxon>
        <taxon>Metazoa</taxon>
        <taxon>Spiralia</taxon>
        <taxon>Lophotrochozoa</taxon>
        <taxon>Brachiopoda</taxon>
        <taxon>Linguliformea</taxon>
        <taxon>Lingulata</taxon>
        <taxon>Lingulida</taxon>
        <taxon>Linguloidea</taxon>
        <taxon>Lingulidae</taxon>
        <taxon>Lingula</taxon>
    </lineage>
</organism>
<feature type="transmembrane region" description="Helical" evidence="7">
    <location>
        <begin position="162"/>
        <end position="182"/>
    </location>
</feature>
<gene>
    <name evidence="9" type="primary">LOC106175759</name>
</gene>
<reference evidence="9" key="1">
    <citation type="submission" date="2025-08" db="UniProtKB">
        <authorList>
            <consortium name="RefSeq"/>
        </authorList>
    </citation>
    <scope>IDENTIFICATION</scope>
    <source>
        <tissue evidence="9">Gonads</tissue>
    </source>
</reference>
<keyword evidence="4 5" id="KW-0802">TPR repeat</keyword>
<name>A0A1S3JSM2_LINAN</name>
<keyword evidence="8" id="KW-1185">Reference proteome</keyword>
<dbReference type="GO" id="GO:0005737">
    <property type="term" value="C:cytoplasm"/>
    <property type="evidence" value="ECO:0007669"/>
    <property type="project" value="UniProtKB-SubCell"/>
</dbReference>
<dbReference type="AlphaFoldDB" id="A0A1S3JSM2"/>
<dbReference type="Proteomes" id="UP000085678">
    <property type="component" value="Unplaced"/>
</dbReference>
<dbReference type="SUPFAM" id="SSF48452">
    <property type="entry name" value="TPR-like"/>
    <property type="match status" value="1"/>
</dbReference>
<keyword evidence="9" id="KW-0346">Stress response</keyword>
<dbReference type="Gene3D" id="1.25.40.10">
    <property type="entry name" value="Tetratricopeptide repeat domain"/>
    <property type="match status" value="1"/>
</dbReference>
<evidence type="ECO:0000256" key="7">
    <source>
        <dbReference type="SAM" id="Phobius"/>
    </source>
</evidence>
<dbReference type="RefSeq" id="XP_013413348.1">
    <property type="nucleotide sequence ID" value="XM_013557894.2"/>
</dbReference>
<proteinExistence type="predicted"/>
<dbReference type="FunFam" id="1.25.40.10:FF:000020">
    <property type="entry name" value="Stress-induced phosphoprotein 1"/>
    <property type="match status" value="1"/>
</dbReference>
<dbReference type="PANTHER" id="PTHR22904:SF532">
    <property type="entry name" value="HEAT SHOCK PROTEIN STI1-LIKE PROTEIN"/>
    <property type="match status" value="1"/>
</dbReference>
<dbReference type="InParanoid" id="A0A1S3JSM2"/>
<keyword evidence="7" id="KW-0472">Membrane</keyword>
<evidence type="ECO:0000256" key="5">
    <source>
        <dbReference type="PROSITE-ProRule" id="PRU00339"/>
    </source>
</evidence>
<feature type="repeat" description="TPR" evidence="5">
    <location>
        <begin position="5"/>
        <end position="38"/>
    </location>
</feature>
<dbReference type="InterPro" id="IPR011990">
    <property type="entry name" value="TPR-like_helical_dom_sf"/>
</dbReference>
<dbReference type="PANTHER" id="PTHR22904">
    <property type="entry name" value="TPR REPEAT CONTAINING PROTEIN"/>
    <property type="match status" value="1"/>
</dbReference>
<keyword evidence="7" id="KW-1133">Transmembrane helix</keyword>
<feature type="transmembrane region" description="Helical" evidence="7">
    <location>
        <begin position="130"/>
        <end position="150"/>
    </location>
</feature>
<feature type="region of interest" description="Disordered" evidence="6">
    <location>
        <begin position="206"/>
        <end position="239"/>
    </location>
</feature>
<keyword evidence="2" id="KW-0963">Cytoplasm</keyword>
<evidence type="ECO:0000256" key="1">
    <source>
        <dbReference type="ARBA" id="ARBA00004496"/>
    </source>
</evidence>
<evidence type="ECO:0000256" key="4">
    <source>
        <dbReference type="ARBA" id="ARBA00022803"/>
    </source>
</evidence>
<dbReference type="KEGG" id="lak:106175759"/>
<evidence type="ECO:0000256" key="2">
    <source>
        <dbReference type="ARBA" id="ARBA00022490"/>
    </source>
</evidence>
<dbReference type="OrthoDB" id="10038545at2759"/>
<accession>A0A1S3JSM2</accession>
<dbReference type="GO" id="GO:0051879">
    <property type="term" value="F:Hsp90 protein binding"/>
    <property type="evidence" value="ECO:0007669"/>
    <property type="project" value="TreeGrafter"/>
</dbReference>
<dbReference type="SMART" id="SM00028">
    <property type="entry name" value="TPR"/>
    <property type="match status" value="3"/>
</dbReference>
<sequence>MDAKSESLKEQGNECVKAGKYEEAILHYSHAIKIQPNDYKLYSNRSMAFLKIQQYYHALQDAYETIRLKPDWPKGYFRKGEVEFHTEHYETAYMSYKRAYSLDSEDKTLKEAIEKTSKELVKKMKAQQRLPWLGVGGGVLVGLLIVLGDLFLAKTPLLGKTFILQLCLVAVFAGIGLGLAHLQRWFVQSQRDSLLEPPLDFLDFAEKSNNAQNETDPKPHNLRKRGAQTGKRKYQKGKT</sequence>
<feature type="compositionally biased region" description="Basic residues" evidence="6">
    <location>
        <begin position="220"/>
        <end position="239"/>
    </location>
</feature>
<evidence type="ECO:0000313" key="9">
    <source>
        <dbReference type="RefSeq" id="XP_013413348.1"/>
    </source>
</evidence>
<evidence type="ECO:0000256" key="3">
    <source>
        <dbReference type="ARBA" id="ARBA00022737"/>
    </source>
</evidence>
<keyword evidence="3" id="KW-0677">Repeat</keyword>
<dbReference type="Pfam" id="PF13414">
    <property type="entry name" value="TPR_11"/>
    <property type="match status" value="1"/>
</dbReference>
<dbReference type="PROSITE" id="PS50005">
    <property type="entry name" value="TPR"/>
    <property type="match status" value="2"/>
</dbReference>
<comment type="subcellular location">
    <subcellularLocation>
        <location evidence="1">Cytoplasm</location>
    </subcellularLocation>
</comment>
<evidence type="ECO:0000256" key="6">
    <source>
        <dbReference type="SAM" id="MobiDB-lite"/>
    </source>
</evidence>
<feature type="repeat" description="TPR" evidence="5">
    <location>
        <begin position="73"/>
        <end position="106"/>
    </location>
</feature>
<dbReference type="GeneID" id="106175759"/>
<protein>
    <submittedName>
        <fullName evidence="9">Heat shock protein STI1</fullName>
    </submittedName>
</protein>
<evidence type="ECO:0000313" key="8">
    <source>
        <dbReference type="Proteomes" id="UP000085678"/>
    </source>
</evidence>
<dbReference type="InterPro" id="IPR019734">
    <property type="entry name" value="TPR_rpt"/>
</dbReference>